<protein>
    <recommendedName>
        <fullName evidence="4">Transmembrane protein</fullName>
    </recommendedName>
</protein>
<keyword evidence="1" id="KW-0472">Membrane</keyword>
<feature type="transmembrane region" description="Helical" evidence="1">
    <location>
        <begin position="171"/>
        <end position="196"/>
    </location>
</feature>
<name>A0A8H6VHT7_9PEZI</name>
<dbReference type="PANTHER" id="PTHR38848">
    <property type="entry name" value="G-PROTEIN COUPLED RECEPTORS FAMILY 3 PROFILE DOMAIN-CONTAINING PROTEIN"/>
    <property type="match status" value="1"/>
</dbReference>
<evidence type="ECO:0000313" key="3">
    <source>
        <dbReference type="Proteomes" id="UP000660729"/>
    </source>
</evidence>
<dbReference type="OrthoDB" id="3210850at2759"/>
<proteinExistence type="predicted"/>
<accession>A0A8H6VHT7</accession>
<dbReference type="PANTHER" id="PTHR38848:SF3">
    <property type="entry name" value="G-PROTEIN COUPLED RECEPTORS FAMILY 3 PROFILE DOMAIN-CONTAINING PROTEIN"/>
    <property type="match status" value="1"/>
</dbReference>
<reference evidence="2" key="1">
    <citation type="submission" date="2020-04" db="EMBL/GenBank/DDBJ databases">
        <title>Draft genome resource of the tomato pathogen Pseudocercospora fuligena.</title>
        <authorList>
            <person name="Zaccaron A."/>
        </authorList>
    </citation>
    <scope>NUCLEOTIDE SEQUENCE</scope>
    <source>
        <strain evidence="2">PF001</strain>
    </source>
</reference>
<feature type="transmembrane region" description="Helical" evidence="1">
    <location>
        <begin position="128"/>
        <end position="151"/>
    </location>
</feature>
<sequence>MTIISDANPVRTQFLLPGDLSSLLVSQISLPALAVFFWQRHPHRDREGRRTVATCLCLLCYTTTFLYIFAVTILTHVRIPASDGLCNVMMIACLLLHNTSKASEFAFLIERAYIISWPNNSRFHTPEYVLCTLCIMLPYVAVTALAIRFRIAYLFSDKPDSVCIIGIERFAILPMLCVETLAELFLTLRFLVPLLLVHRRGNGLLPPLRKVVIRTSVGAAITLLLDVAVKVSLTLFNGEPTWLCYLACKVEAFLAACVLHWITKPVLSKAERRSGQPELGVGFEDCAAIITTSALDVTIDPGQTNVAKELPHTSIVEVQPRPNHRTQTLTSKLILQHQSPIPTFIDMYNSNGFRRFGLPGGGQGYSFYQPYSGNGSSGYSAGYGLSSGLGGAGLGGMQGLGGGGYGGYGRLGQGGGYGGQGQGGQGGGNGCSLAGMDLSGWRCPEQ</sequence>
<dbReference type="EMBL" id="JABCIY010000151">
    <property type="protein sequence ID" value="KAF7192070.1"/>
    <property type="molecule type" value="Genomic_DNA"/>
</dbReference>
<keyword evidence="1" id="KW-1133">Transmembrane helix</keyword>
<comment type="caution">
    <text evidence="2">The sequence shown here is derived from an EMBL/GenBank/DDBJ whole genome shotgun (WGS) entry which is preliminary data.</text>
</comment>
<keyword evidence="1" id="KW-0812">Transmembrane</keyword>
<keyword evidence="3" id="KW-1185">Reference proteome</keyword>
<evidence type="ECO:0000256" key="1">
    <source>
        <dbReference type="SAM" id="Phobius"/>
    </source>
</evidence>
<evidence type="ECO:0000313" key="2">
    <source>
        <dbReference type="EMBL" id="KAF7192070.1"/>
    </source>
</evidence>
<feature type="transmembrane region" description="Helical" evidence="1">
    <location>
        <begin position="51"/>
        <end position="73"/>
    </location>
</feature>
<evidence type="ECO:0008006" key="4">
    <source>
        <dbReference type="Google" id="ProtNLM"/>
    </source>
</evidence>
<feature type="transmembrane region" description="Helical" evidence="1">
    <location>
        <begin position="20"/>
        <end position="39"/>
    </location>
</feature>
<gene>
    <name evidence="2" type="ORF">HII31_06715</name>
</gene>
<dbReference type="AlphaFoldDB" id="A0A8H6VHT7"/>
<dbReference type="Proteomes" id="UP000660729">
    <property type="component" value="Unassembled WGS sequence"/>
</dbReference>
<organism evidence="2 3">
    <name type="scientific">Pseudocercospora fuligena</name>
    <dbReference type="NCBI Taxonomy" id="685502"/>
    <lineage>
        <taxon>Eukaryota</taxon>
        <taxon>Fungi</taxon>
        <taxon>Dikarya</taxon>
        <taxon>Ascomycota</taxon>
        <taxon>Pezizomycotina</taxon>
        <taxon>Dothideomycetes</taxon>
        <taxon>Dothideomycetidae</taxon>
        <taxon>Mycosphaerellales</taxon>
        <taxon>Mycosphaerellaceae</taxon>
        <taxon>Pseudocercospora</taxon>
    </lineage>
</organism>